<keyword evidence="3" id="KW-0808">Transferase</keyword>
<dbReference type="Pfam" id="PF13649">
    <property type="entry name" value="Methyltransf_25"/>
    <property type="match status" value="1"/>
</dbReference>
<evidence type="ECO:0000256" key="1">
    <source>
        <dbReference type="SAM" id="MobiDB-lite"/>
    </source>
</evidence>
<proteinExistence type="predicted"/>
<dbReference type="SUPFAM" id="SSF53335">
    <property type="entry name" value="S-adenosyl-L-methionine-dependent methyltransferases"/>
    <property type="match status" value="1"/>
</dbReference>
<feature type="domain" description="Methyltransferase" evidence="2">
    <location>
        <begin position="51"/>
        <end position="146"/>
    </location>
</feature>
<evidence type="ECO:0000313" key="3">
    <source>
        <dbReference type="EMBL" id="UVE50645.1"/>
    </source>
</evidence>
<evidence type="ECO:0000259" key="2">
    <source>
        <dbReference type="Pfam" id="PF13649"/>
    </source>
</evidence>
<dbReference type="EMBL" id="CP078063">
    <property type="protein sequence ID" value="UVE50645.1"/>
    <property type="molecule type" value="Genomic_DNA"/>
</dbReference>
<dbReference type="GO" id="GO:0008168">
    <property type="term" value="F:methyltransferase activity"/>
    <property type="evidence" value="ECO:0007669"/>
    <property type="project" value="UniProtKB-KW"/>
</dbReference>
<gene>
    <name evidence="3" type="ORF">KU306_01720</name>
</gene>
<feature type="compositionally biased region" description="Polar residues" evidence="1">
    <location>
        <begin position="222"/>
        <end position="240"/>
    </location>
</feature>
<protein>
    <submittedName>
        <fullName evidence="3">Methyltransferase domain-containing protein</fullName>
    </submittedName>
</protein>
<dbReference type="InterPro" id="IPR041698">
    <property type="entry name" value="Methyltransf_25"/>
</dbReference>
<dbReference type="CDD" id="cd02440">
    <property type="entry name" value="AdoMet_MTases"/>
    <property type="match status" value="1"/>
</dbReference>
<dbReference type="PANTHER" id="PTHR43591:SF99">
    <property type="entry name" value="OS06G0646000 PROTEIN"/>
    <property type="match status" value="1"/>
</dbReference>
<dbReference type="Gene3D" id="3.40.50.150">
    <property type="entry name" value="Vaccinia Virus protein VP39"/>
    <property type="match status" value="1"/>
</dbReference>
<feature type="region of interest" description="Disordered" evidence="1">
    <location>
        <begin position="217"/>
        <end position="240"/>
    </location>
</feature>
<dbReference type="Proteomes" id="UP001058330">
    <property type="component" value="Chromosome"/>
</dbReference>
<keyword evidence="4" id="KW-1185">Reference proteome</keyword>
<dbReference type="PANTHER" id="PTHR43591">
    <property type="entry name" value="METHYLTRANSFERASE"/>
    <property type="match status" value="1"/>
</dbReference>
<reference evidence="3" key="1">
    <citation type="submission" date="2021-07" db="EMBL/GenBank/DDBJ databases">
        <title>Studies on halocins as antimicrobial molecules from haloarchaea.</title>
        <authorList>
            <person name="Kumar S."/>
            <person name="Khare S.K."/>
        </authorList>
    </citation>
    <scope>NUCLEOTIDE SEQUENCE</scope>
    <source>
        <strain evidence="3">NCIM 5678</strain>
    </source>
</reference>
<organism evidence="3 4">
    <name type="scientific">Haloferax larsenii</name>
    <dbReference type="NCBI Taxonomy" id="302484"/>
    <lineage>
        <taxon>Archaea</taxon>
        <taxon>Methanobacteriati</taxon>
        <taxon>Methanobacteriota</taxon>
        <taxon>Stenosarchaea group</taxon>
        <taxon>Halobacteria</taxon>
        <taxon>Halobacteriales</taxon>
        <taxon>Haloferacaceae</taxon>
        <taxon>Haloferax</taxon>
    </lineage>
</organism>
<dbReference type="InterPro" id="IPR029063">
    <property type="entry name" value="SAM-dependent_MTases_sf"/>
</dbReference>
<evidence type="ECO:0000313" key="4">
    <source>
        <dbReference type="Proteomes" id="UP001058330"/>
    </source>
</evidence>
<dbReference type="GO" id="GO:0032259">
    <property type="term" value="P:methylation"/>
    <property type="evidence" value="ECO:0007669"/>
    <property type="project" value="UniProtKB-KW"/>
</dbReference>
<accession>A0ABY5RHM0</accession>
<name>A0ABY5RHM0_HALLR</name>
<keyword evidence="3" id="KW-0489">Methyltransferase</keyword>
<sequence length="240" mass="26268">MTDADRGRRLYDWWSRHQGVFRFFSRLFLPGQTHLRERARAALDLDSGDVVLDVGCGPGVNFDALRAAVGDEGTVLGLDYSDGMTVAARERIERDDWANVHVARADAARLPLCTSFDAAYATLSLSAMANPKQVIDSVYGALAPGGRFVVFDARPFPRLPLSLLNPLFNPLSKAATNWHPEHDLCSLLDARFDSVRFTDANAGTLFVAVATKHDADGRSHRSSVPVSHQDRASSSNVSTR</sequence>